<dbReference type="InterPro" id="IPR002937">
    <property type="entry name" value="Amino_oxidase"/>
</dbReference>
<dbReference type="InterPro" id="IPR001613">
    <property type="entry name" value="Flavin_amine_oxidase"/>
</dbReference>
<keyword evidence="4" id="KW-0560">Oxidoreductase</keyword>
<keyword evidence="8" id="KW-1185">Reference proteome</keyword>
<comment type="cofactor">
    <cofactor evidence="1">
        <name>FAD</name>
        <dbReference type="ChEBI" id="CHEBI:57692"/>
    </cofactor>
</comment>
<dbReference type="Gene3D" id="3.50.50.60">
    <property type="entry name" value="FAD/NAD(P)-binding domain"/>
    <property type="match status" value="1"/>
</dbReference>
<evidence type="ECO:0000313" key="7">
    <source>
        <dbReference type="EMBL" id="WZN59671.1"/>
    </source>
</evidence>
<dbReference type="GO" id="GO:0046592">
    <property type="term" value="F:polyamine oxidase activity"/>
    <property type="evidence" value="ECO:0007669"/>
    <property type="project" value="UniProtKB-ARBA"/>
</dbReference>
<protein>
    <submittedName>
        <fullName evidence="7">Amine oxidase</fullName>
    </submittedName>
</protein>
<dbReference type="SUPFAM" id="SSF54373">
    <property type="entry name" value="FAD-linked reductases, C-terminal domain"/>
    <property type="match status" value="1"/>
</dbReference>
<proteinExistence type="inferred from homology"/>
<dbReference type="InterPro" id="IPR050281">
    <property type="entry name" value="Flavin_monoamine_oxidase"/>
</dbReference>
<evidence type="ECO:0000256" key="3">
    <source>
        <dbReference type="ARBA" id="ARBA00005995"/>
    </source>
</evidence>
<organism evidence="7 8">
    <name type="scientific">Chloropicon roscoffensis</name>
    <dbReference type="NCBI Taxonomy" id="1461544"/>
    <lineage>
        <taxon>Eukaryota</taxon>
        <taxon>Viridiplantae</taxon>
        <taxon>Chlorophyta</taxon>
        <taxon>Chloropicophyceae</taxon>
        <taxon>Chloropicales</taxon>
        <taxon>Chloropicaceae</taxon>
        <taxon>Chloropicon</taxon>
    </lineage>
</organism>
<comment type="similarity">
    <text evidence="3">Belongs to the flavin monoamine oxidase family.</text>
</comment>
<sequence>MSKQEGTVVIVGAGLAGLYAAQLLSSVVPRVVVVEASGEVGGRVKEIGGLVPWPLQLGPEFIHGSDNSVLMRVINKYGWGTKELEWPDRYYFADDKTCCGGENETEDVKWVHDFFDGILEAEGAEGESVRDVLVRSGATERQIEIAEVCYANDFGASLKRMGLPELKQEKLRWNYGEKYLLLDRPLSRLVERLAAGTDVRLGWEARAIRRCQVVDREGRSIDCDAVVVTVPHRILQDGDIDFEPPLPPDKLGAISRVSMSTAVKVFLIFRHRFWPESFWDACCPFGFLPEVWATEYDSQGRAETGAAGGAAIVGFACAERAERIAAMPEEEVVRASLAQLDEMFASRVDPKPATSAFESCHVKDWSKEPHIRGAYTFPGRGAREGDRGLLGRPLGSLFFAGEATHEGVNPCMQGALETGERAAREVLRTFRVRAERHQTKL</sequence>
<dbReference type="InterPro" id="IPR036188">
    <property type="entry name" value="FAD/NAD-bd_sf"/>
</dbReference>
<dbReference type="PANTHER" id="PTHR10742:SF418">
    <property type="entry name" value="AMINE OXIDASE DOMAIN-CONTAINING PROTEIN"/>
    <property type="match status" value="1"/>
</dbReference>
<dbReference type="PRINTS" id="PR00757">
    <property type="entry name" value="AMINEOXDASEF"/>
</dbReference>
<dbReference type="GO" id="GO:0006598">
    <property type="term" value="P:polyamine catabolic process"/>
    <property type="evidence" value="ECO:0007669"/>
    <property type="project" value="UniProtKB-ARBA"/>
</dbReference>
<evidence type="ECO:0000256" key="4">
    <source>
        <dbReference type="ARBA" id="ARBA00023002"/>
    </source>
</evidence>
<gene>
    <name evidence="7" type="ORF">HKI87_02g11970</name>
</gene>
<evidence type="ECO:0000259" key="6">
    <source>
        <dbReference type="Pfam" id="PF01593"/>
    </source>
</evidence>
<evidence type="ECO:0000256" key="2">
    <source>
        <dbReference type="ARBA" id="ARBA00004723"/>
    </source>
</evidence>
<reference evidence="7 8" key="1">
    <citation type="submission" date="2024-03" db="EMBL/GenBank/DDBJ databases">
        <title>Complete genome sequence of the green alga Chloropicon roscoffensis RCC1871.</title>
        <authorList>
            <person name="Lemieux C."/>
            <person name="Pombert J.-F."/>
            <person name="Otis C."/>
            <person name="Turmel M."/>
        </authorList>
    </citation>
    <scope>NUCLEOTIDE SEQUENCE [LARGE SCALE GENOMIC DNA]</scope>
    <source>
        <strain evidence="7 8">RCC1871</strain>
    </source>
</reference>
<dbReference type="EMBL" id="CP151502">
    <property type="protein sequence ID" value="WZN59671.1"/>
    <property type="molecule type" value="Genomic_DNA"/>
</dbReference>
<comment type="pathway">
    <text evidence="2">Amine and polyamine degradation; spermine degradation.</text>
</comment>
<name>A0AAX4P1Q5_9CHLO</name>
<dbReference type="Proteomes" id="UP001472866">
    <property type="component" value="Chromosome 02"/>
</dbReference>
<dbReference type="AlphaFoldDB" id="A0AAX4P1Q5"/>
<evidence type="ECO:0000256" key="5">
    <source>
        <dbReference type="PIRSR" id="PIRSR601613-1"/>
    </source>
</evidence>
<dbReference type="SUPFAM" id="SSF51905">
    <property type="entry name" value="FAD/NAD(P)-binding domain"/>
    <property type="match status" value="1"/>
</dbReference>
<dbReference type="PANTHER" id="PTHR10742">
    <property type="entry name" value="FLAVIN MONOAMINE OXIDASE"/>
    <property type="match status" value="1"/>
</dbReference>
<evidence type="ECO:0000313" key="8">
    <source>
        <dbReference type="Proteomes" id="UP001472866"/>
    </source>
</evidence>
<feature type="domain" description="Amine oxidase" evidence="6">
    <location>
        <begin position="175"/>
        <end position="427"/>
    </location>
</feature>
<dbReference type="Pfam" id="PF13450">
    <property type="entry name" value="NAD_binding_8"/>
    <property type="match status" value="1"/>
</dbReference>
<dbReference type="Pfam" id="PF01593">
    <property type="entry name" value="Amino_oxidase"/>
    <property type="match status" value="1"/>
</dbReference>
<evidence type="ECO:0000256" key="1">
    <source>
        <dbReference type="ARBA" id="ARBA00001974"/>
    </source>
</evidence>
<feature type="binding site" evidence="5">
    <location>
        <position position="315"/>
    </location>
    <ligand>
        <name>substrate</name>
    </ligand>
</feature>
<feature type="binding site" evidence="5">
    <location>
        <begin position="35"/>
        <end position="36"/>
    </location>
    <ligand>
        <name>FAD</name>
        <dbReference type="ChEBI" id="CHEBI:57692"/>
    </ligand>
</feature>
<accession>A0AAX4P1Q5</accession>